<accession>A0A6J4H3C2</accession>
<dbReference type="InterPro" id="IPR005835">
    <property type="entry name" value="NTP_transferase_dom"/>
</dbReference>
<dbReference type="EC" id="2.7.7.33" evidence="2"/>
<dbReference type="CDD" id="cd02524">
    <property type="entry name" value="G1P_cytidylyltransferase"/>
    <property type="match status" value="1"/>
</dbReference>
<evidence type="ECO:0000259" key="1">
    <source>
        <dbReference type="Pfam" id="PF00483"/>
    </source>
</evidence>
<keyword evidence="2" id="KW-0808">Transferase</keyword>
<sequence>MTTPVAEIPVVILCGGLGTRLREATETVPKPLVDVGGKPILWHIMKTYSHFGFRRFVLALGYRSFDIKEYFLRYREHLSDFTLCLSDDHEPIFHDKNGDEDWEISCIETGLLTGTGGRISRVRQHLDKDIFMMTYGDGIGNVDLDALLERHYAEGRIGTVTAVHPTSRYGEMRVEGAQIVEFNEKPQMVQGLVSGGFFAFQREMLNYLSDDEGLFLEQGPLGKLAADGQLSVFPHEGFWMGMDTFRDYTELNSLWSAGNPPWKVWA</sequence>
<dbReference type="PANTHER" id="PTHR47183">
    <property type="entry name" value="GLUCOSE-1-PHOSPHATE CYTIDYLYLTRANSFERASE-RELATED"/>
    <property type="match status" value="1"/>
</dbReference>
<name>A0A6J4H3C2_9ACTN</name>
<dbReference type="GO" id="GO:0047343">
    <property type="term" value="F:glucose-1-phosphate cytidylyltransferase activity"/>
    <property type="evidence" value="ECO:0007669"/>
    <property type="project" value="UniProtKB-EC"/>
</dbReference>
<dbReference type="AlphaFoldDB" id="A0A6J4H3C2"/>
<dbReference type="InterPro" id="IPR013446">
    <property type="entry name" value="G1P_cyt_trans-like"/>
</dbReference>
<dbReference type="Pfam" id="PF00483">
    <property type="entry name" value="NTP_transferase"/>
    <property type="match status" value="1"/>
</dbReference>
<keyword evidence="2" id="KW-0548">Nucleotidyltransferase</keyword>
<dbReference type="Gene3D" id="3.90.550.10">
    <property type="entry name" value="Spore Coat Polysaccharide Biosynthesis Protein SpsA, Chain A"/>
    <property type="match status" value="1"/>
</dbReference>
<organism evidence="2">
    <name type="scientific">uncultured Acidimicrobiales bacterium</name>
    <dbReference type="NCBI Taxonomy" id="310071"/>
    <lineage>
        <taxon>Bacteria</taxon>
        <taxon>Bacillati</taxon>
        <taxon>Actinomycetota</taxon>
        <taxon>Acidimicrobiia</taxon>
        <taxon>Acidimicrobiales</taxon>
        <taxon>environmental samples</taxon>
    </lineage>
</organism>
<feature type="domain" description="Nucleotidyl transferase" evidence="1">
    <location>
        <begin position="11"/>
        <end position="252"/>
    </location>
</feature>
<protein>
    <submittedName>
        <fullName evidence="2">Glucose-1-phosphate cytidylyltransferase</fullName>
        <ecNumber evidence="2">2.7.7.33</ecNumber>
    </submittedName>
</protein>
<evidence type="ECO:0000313" key="2">
    <source>
        <dbReference type="EMBL" id="CAA9210255.1"/>
    </source>
</evidence>
<dbReference type="InterPro" id="IPR029044">
    <property type="entry name" value="Nucleotide-diphossugar_trans"/>
</dbReference>
<dbReference type="SUPFAM" id="SSF53448">
    <property type="entry name" value="Nucleotide-diphospho-sugar transferases"/>
    <property type="match status" value="1"/>
</dbReference>
<dbReference type="EMBL" id="CADCTF010000001">
    <property type="protein sequence ID" value="CAA9210255.1"/>
    <property type="molecule type" value="Genomic_DNA"/>
</dbReference>
<proteinExistence type="predicted"/>
<dbReference type="PANTHER" id="PTHR47183:SF1">
    <property type="entry name" value="GLUCOSE-1-PHOSPHATE CYTIDYLYLTRANSFERASE"/>
    <property type="match status" value="1"/>
</dbReference>
<gene>
    <name evidence="2" type="ORF">AVDCRST_MAG50-1005</name>
</gene>
<reference evidence="2" key="1">
    <citation type="submission" date="2020-02" db="EMBL/GenBank/DDBJ databases">
        <authorList>
            <person name="Meier V. D."/>
        </authorList>
    </citation>
    <scope>NUCLEOTIDE SEQUENCE</scope>
    <source>
        <strain evidence="2">AVDCRST_MAG50</strain>
    </source>
</reference>